<feature type="binding site" evidence="17">
    <location>
        <position position="158"/>
    </location>
    <ligand>
        <name>a divalent metal cation</name>
        <dbReference type="ChEBI" id="CHEBI:60240"/>
        <label>1</label>
        <note>catalytic</note>
    </ligand>
</feature>
<dbReference type="NCBIfam" id="NF004316">
    <property type="entry name" value="PRK05711.1"/>
    <property type="match status" value="1"/>
</dbReference>
<feature type="binding site" evidence="17">
    <location>
        <position position="7"/>
    </location>
    <ligand>
        <name>a divalent metal cation</name>
        <dbReference type="ChEBI" id="CHEBI:60240"/>
        <label>1</label>
        <note>catalytic</note>
    </ligand>
</feature>
<dbReference type="EC" id="2.7.7.7" evidence="2 18"/>
<feature type="domain" description="Exonuclease" evidence="19">
    <location>
        <begin position="2"/>
        <end position="175"/>
    </location>
</feature>
<evidence type="ECO:0000256" key="4">
    <source>
        <dbReference type="ARBA" id="ARBA00022679"/>
    </source>
</evidence>
<evidence type="ECO:0000256" key="13">
    <source>
        <dbReference type="ARBA" id="ARBA00023211"/>
    </source>
</evidence>
<evidence type="ECO:0000256" key="11">
    <source>
        <dbReference type="ARBA" id="ARBA00022842"/>
    </source>
</evidence>
<dbReference type="InterPro" id="IPR006054">
    <property type="entry name" value="DnaQ"/>
</dbReference>
<dbReference type="GO" id="GO:0045004">
    <property type="term" value="P:DNA replication proofreading"/>
    <property type="evidence" value="ECO:0007669"/>
    <property type="project" value="TreeGrafter"/>
</dbReference>
<comment type="cofactor">
    <cofactor evidence="1 18">
        <name>Mn(2+)</name>
        <dbReference type="ChEBI" id="CHEBI:29035"/>
    </cofactor>
</comment>
<dbReference type="CDD" id="cd06131">
    <property type="entry name" value="DNA_pol_III_epsilon_Ecoli_like"/>
    <property type="match status" value="1"/>
</dbReference>
<proteinExistence type="predicted"/>
<name>L0E158_THIND</name>
<dbReference type="PANTHER" id="PTHR30231">
    <property type="entry name" value="DNA POLYMERASE III SUBUNIT EPSILON"/>
    <property type="match status" value="1"/>
</dbReference>
<dbReference type="FunFam" id="3.30.420.10:FF:000012">
    <property type="entry name" value="DNA polymerase III subunit epsilon"/>
    <property type="match status" value="1"/>
</dbReference>
<dbReference type="PANTHER" id="PTHR30231:SF41">
    <property type="entry name" value="DNA POLYMERASE III SUBUNIT EPSILON"/>
    <property type="match status" value="1"/>
</dbReference>
<evidence type="ECO:0000256" key="8">
    <source>
        <dbReference type="ARBA" id="ARBA00022723"/>
    </source>
</evidence>
<comment type="catalytic activity">
    <reaction evidence="14 18">
        <text>DNA(n) + a 2'-deoxyribonucleoside 5'-triphosphate = DNA(n+1) + diphosphate</text>
        <dbReference type="Rhea" id="RHEA:22508"/>
        <dbReference type="Rhea" id="RHEA-COMP:17339"/>
        <dbReference type="Rhea" id="RHEA-COMP:17340"/>
        <dbReference type="ChEBI" id="CHEBI:33019"/>
        <dbReference type="ChEBI" id="CHEBI:61560"/>
        <dbReference type="ChEBI" id="CHEBI:173112"/>
        <dbReference type="EC" id="2.7.7.7"/>
    </reaction>
</comment>
<evidence type="ECO:0000256" key="12">
    <source>
        <dbReference type="ARBA" id="ARBA00022932"/>
    </source>
</evidence>
<keyword evidence="7 18" id="KW-0540">Nuclease</keyword>
<evidence type="ECO:0000256" key="14">
    <source>
        <dbReference type="ARBA" id="ARBA00049244"/>
    </source>
</evidence>
<comment type="subunit">
    <text evidence="18">DNA polymerase III contains a core (composed of alpha, epsilon and theta chains) that associates with a tau subunit. This core dimerizes to form the POLIII' complex. PolIII' associates with the gamma complex (composed of gamma, delta, delta', psi and chi chains) and with the beta chain to form the complete DNA polymerase III complex.</text>
</comment>
<keyword evidence="9 18" id="KW-0378">Hydrolase</keyword>
<keyword evidence="10 18" id="KW-0269">Exonuclease</keyword>
<evidence type="ECO:0000256" key="6">
    <source>
        <dbReference type="ARBA" id="ARBA00022705"/>
    </source>
</evidence>
<evidence type="ECO:0000256" key="10">
    <source>
        <dbReference type="ARBA" id="ARBA00022839"/>
    </source>
</evidence>
<dbReference type="InterPro" id="IPR036397">
    <property type="entry name" value="RNaseH_sf"/>
</dbReference>
<evidence type="ECO:0000256" key="9">
    <source>
        <dbReference type="ARBA" id="ARBA00022801"/>
    </source>
</evidence>
<evidence type="ECO:0000256" key="5">
    <source>
        <dbReference type="ARBA" id="ARBA00022695"/>
    </source>
</evidence>
<keyword evidence="13 17" id="KW-0464">Manganese</keyword>
<dbReference type="STRING" id="1255043.TVNIR_2723"/>
<evidence type="ECO:0000256" key="18">
    <source>
        <dbReference type="RuleBase" id="RU364087"/>
    </source>
</evidence>
<dbReference type="SMART" id="SM00479">
    <property type="entry name" value="EXOIII"/>
    <property type="match status" value="1"/>
</dbReference>
<dbReference type="OrthoDB" id="9804290at2"/>
<reference evidence="20" key="1">
    <citation type="submission" date="2015-12" db="EMBL/GenBank/DDBJ databases">
        <authorList>
            <person name="Tikhonova T.V."/>
            <person name="Pavlov A.R."/>
            <person name="Beletsky A.V."/>
            <person name="Mardanov A.V."/>
            <person name="Sorokin D.Y."/>
            <person name="Ravin N.V."/>
            <person name="Popov V.O."/>
        </authorList>
    </citation>
    <scope>NUCLEOTIDE SEQUENCE</scope>
    <source>
        <strain evidence="20">DSM 14787</strain>
    </source>
</reference>
<dbReference type="InterPro" id="IPR006309">
    <property type="entry name" value="DnaQ_proteo"/>
</dbReference>
<dbReference type="SUPFAM" id="SSF53098">
    <property type="entry name" value="Ribonuclease H-like"/>
    <property type="match status" value="1"/>
</dbReference>
<evidence type="ECO:0000256" key="3">
    <source>
        <dbReference type="ARBA" id="ARBA00020352"/>
    </source>
</evidence>
<evidence type="ECO:0000256" key="15">
    <source>
        <dbReference type="PIRSR" id="PIRSR606309-1"/>
    </source>
</evidence>
<keyword evidence="21" id="KW-1185">Reference proteome</keyword>
<dbReference type="GO" id="GO:0003887">
    <property type="term" value="F:DNA-directed DNA polymerase activity"/>
    <property type="evidence" value="ECO:0007669"/>
    <property type="project" value="UniProtKB-KW"/>
</dbReference>
<sequence length="236" mass="25750">MRQIVLDTETTGLDPASGHRIIEIGCLEVVNRRVTGERLHEYLQPDREIDPGAVEVHGITNEFLRDKPRFGDVVDRFLEFVDGAELVIHNAPFDLGFINHELKLAGAGVPRIEQICTVLDTLVLARQMHPGTRNSLDALCRRYQVDASGRVLHGAVLDAELLAEVYLAMTGGQVALGLDQAGPDTAAASTPQRARRSQARLPVIEPGPEELAAHAELVALLEKSSGEASTWRQISD</sequence>
<keyword evidence="11 17" id="KW-0460">Magnesium</keyword>
<evidence type="ECO:0000256" key="1">
    <source>
        <dbReference type="ARBA" id="ARBA00001936"/>
    </source>
</evidence>
<dbReference type="eggNOG" id="COG0847">
    <property type="taxonomic scope" value="Bacteria"/>
</dbReference>
<evidence type="ECO:0000256" key="2">
    <source>
        <dbReference type="ARBA" id="ARBA00012417"/>
    </source>
</evidence>
<dbReference type="HOGENOM" id="CLU_047806_2_0_6"/>
<keyword evidence="6 18" id="KW-0235">DNA replication</keyword>
<keyword evidence="8 17" id="KW-0479">Metal-binding</keyword>
<feature type="binding site" evidence="16">
    <location>
        <position position="57"/>
    </location>
    <ligand>
        <name>substrate</name>
    </ligand>
</feature>
<dbReference type="Proteomes" id="UP000010809">
    <property type="component" value="Chromosome"/>
</dbReference>
<dbReference type="NCBIfam" id="TIGR00573">
    <property type="entry name" value="dnaq"/>
    <property type="match status" value="1"/>
</dbReference>
<feature type="binding site" evidence="16">
    <location>
        <position position="7"/>
    </location>
    <ligand>
        <name>substrate</name>
    </ligand>
</feature>
<dbReference type="GO" id="GO:0046872">
    <property type="term" value="F:metal ion binding"/>
    <property type="evidence" value="ECO:0007669"/>
    <property type="project" value="UniProtKB-KW"/>
</dbReference>
<feature type="binding site" evidence="17">
    <location>
        <position position="9"/>
    </location>
    <ligand>
        <name>a divalent metal cation</name>
        <dbReference type="ChEBI" id="CHEBI:60240"/>
        <label>1</label>
        <note>catalytic</note>
    </ligand>
</feature>
<dbReference type="GO" id="GO:0008408">
    <property type="term" value="F:3'-5' exonuclease activity"/>
    <property type="evidence" value="ECO:0007669"/>
    <property type="project" value="TreeGrafter"/>
</dbReference>
<keyword evidence="5 18" id="KW-0548">Nucleotidyltransferase</keyword>
<accession>L0E158</accession>
<dbReference type="EMBL" id="CP003989">
    <property type="protein sequence ID" value="AGA34361.1"/>
    <property type="molecule type" value="Genomic_DNA"/>
</dbReference>
<protein>
    <recommendedName>
        <fullName evidence="3 18">DNA polymerase III subunit epsilon</fullName>
        <ecNumber evidence="2 18">2.7.7.7</ecNumber>
    </recommendedName>
</protein>
<evidence type="ECO:0000256" key="17">
    <source>
        <dbReference type="PIRSR" id="PIRSR606309-3"/>
    </source>
</evidence>
<evidence type="ECO:0000256" key="16">
    <source>
        <dbReference type="PIRSR" id="PIRSR606309-2"/>
    </source>
</evidence>
<comment type="function">
    <text evidence="18">DNA polymerase III is a complex, multichain enzyme responsible for most of the replicative synthesis in bacteria. The epsilon subunit contain the editing function and is a proofreading 3'-5' exonuclease.</text>
</comment>
<dbReference type="AlphaFoldDB" id="L0E158"/>
<feature type="active site" description="Proton acceptor" evidence="15">
    <location>
        <position position="153"/>
    </location>
</feature>
<dbReference type="Pfam" id="PF00929">
    <property type="entry name" value="RNase_T"/>
    <property type="match status" value="1"/>
</dbReference>
<evidence type="ECO:0000256" key="7">
    <source>
        <dbReference type="ARBA" id="ARBA00022722"/>
    </source>
</evidence>
<keyword evidence="12 18" id="KW-0239">DNA-directed DNA polymerase</keyword>
<dbReference type="PATRIC" id="fig|1255043.3.peg.2749"/>
<feature type="binding site" evidence="16">
    <location>
        <position position="9"/>
    </location>
    <ligand>
        <name>substrate</name>
    </ligand>
</feature>
<dbReference type="InterPro" id="IPR013520">
    <property type="entry name" value="Ribonucl_H"/>
</dbReference>
<dbReference type="Gene3D" id="3.30.420.10">
    <property type="entry name" value="Ribonuclease H-like superfamily/Ribonuclease H"/>
    <property type="match status" value="1"/>
</dbReference>
<keyword evidence="4 18" id="KW-0808">Transferase</keyword>
<dbReference type="NCBIfam" id="TIGR01406">
    <property type="entry name" value="dnaQ_proteo"/>
    <property type="match status" value="1"/>
</dbReference>
<feature type="binding site" evidence="16">
    <location>
        <position position="158"/>
    </location>
    <ligand>
        <name>substrate</name>
    </ligand>
</feature>
<comment type="cofactor">
    <cofactor evidence="17">
        <name>Mg(2+)</name>
        <dbReference type="ChEBI" id="CHEBI:18420"/>
    </cofactor>
    <cofactor evidence="17">
        <name>Mn(2+)</name>
        <dbReference type="ChEBI" id="CHEBI:29035"/>
    </cofactor>
    <text evidence="17">Binds 2 divalent metal cations. Magnesium or manganese.</text>
</comment>
<dbReference type="KEGG" id="tni:TVNIR_2723"/>
<gene>
    <name evidence="18" type="primary">dnaQ</name>
    <name evidence="20" type="ordered locus">TVNIR_2723</name>
</gene>
<evidence type="ECO:0000313" key="20">
    <source>
        <dbReference type="EMBL" id="AGA34361.1"/>
    </source>
</evidence>
<organism evidence="20 21">
    <name type="scientific">Thioalkalivibrio nitratireducens (strain DSM 14787 / UNIQEM 213 / ALEN2)</name>
    <dbReference type="NCBI Taxonomy" id="1255043"/>
    <lineage>
        <taxon>Bacteria</taxon>
        <taxon>Pseudomonadati</taxon>
        <taxon>Pseudomonadota</taxon>
        <taxon>Gammaproteobacteria</taxon>
        <taxon>Chromatiales</taxon>
        <taxon>Ectothiorhodospiraceae</taxon>
        <taxon>Thioalkalivibrio</taxon>
    </lineage>
</organism>
<evidence type="ECO:0000259" key="19">
    <source>
        <dbReference type="SMART" id="SM00479"/>
    </source>
</evidence>
<evidence type="ECO:0000313" key="21">
    <source>
        <dbReference type="Proteomes" id="UP000010809"/>
    </source>
</evidence>
<dbReference type="GO" id="GO:0003677">
    <property type="term" value="F:DNA binding"/>
    <property type="evidence" value="ECO:0007669"/>
    <property type="project" value="InterPro"/>
</dbReference>
<dbReference type="GO" id="GO:0005829">
    <property type="term" value="C:cytosol"/>
    <property type="evidence" value="ECO:0007669"/>
    <property type="project" value="TreeGrafter"/>
</dbReference>
<dbReference type="RefSeq" id="WP_015259472.1">
    <property type="nucleotide sequence ID" value="NC_019902.2"/>
</dbReference>
<dbReference type="InterPro" id="IPR012337">
    <property type="entry name" value="RNaseH-like_sf"/>
</dbReference>